<dbReference type="EMBL" id="CM001219">
    <property type="protein sequence ID" value="KEH35783.1"/>
    <property type="molecule type" value="Genomic_DNA"/>
</dbReference>
<dbReference type="HOGENOM" id="CLU_000680_15_4_1"/>
<protein>
    <submittedName>
        <fullName evidence="1 2">Uncharacterized protein</fullName>
    </submittedName>
</protein>
<proteinExistence type="predicted"/>
<keyword evidence="3" id="KW-1185">Reference proteome</keyword>
<dbReference type="AlphaFoldDB" id="A0A072V360"/>
<organism evidence="1 3">
    <name type="scientific">Medicago truncatula</name>
    <name type="common">Barrel medic</name>
    <name type="synonym">Medicago tribuloides</name>
    <dbReference type="NCBI Taxonomy" id="3880"/>
    <lineage>
        <taxon>Eukaryota</taxon>
        <taxon>Viridiplantae</taxon>
        <taxon>Streptophyta</taxon>
        <taxon>Embryophyta</taxon>
        <taxon>Tracheophyta</taxon>
        <taxon>Spermatophyta</taxon>
        <taxon>Magnoliopsida</taxon>
        <taxon>eudicotyledons</taxon>
        <taxon>Gunneridae</taxon>
        <taxon>Pentapetalae</taxon>
        <taxon>rosids</taxon>
        <taxon>fabids</taxon>
        <taxon>Fabales</taxon>
        <taxon>Fabaceae</taxon>
        <taxon>Papilionoideae</taxon>
        <taxon>50 kb inversion clade</taxon>
        <taxon>NPAAA clade</taxon>
        <taxon>Hologalegina</taxon>
        <taxon>IRL clade</taxon>
        <taxon>Trifolieae</taxon>
        <taxon>Medicago</taxon>
    </lineage>
</organism>
<evidence type="ECO:0000313" key="1">
    <source>
        <dbReference type="EMBL" id="KEH35783.1"/>
    </source>
</evidence>
<dbReference type="Proteomes" id="UP000002051">
    <property type="component" value="Chromosome 3"/>
</dbReference>
<name>A0A072V360_MEDTR</name>
<gene>
    <name evidence="1" type="ordered locus">MTR_3g102690</name>
</gene>
<accession>A0A072V360</accession>
<dbReference type="PANTHER" id="PTHR33116">
    <property type="entry name" value="REVERSE TRANSCRIPTASE ZINC-BINDING DOMAIN-CONTAINING PROTEIN-RELATED-RELATED"/>
    <property type="match status" value="1"/>
</dbReference>
<reference evidence="2" key="3">
    <citation type="submission" date="2015-04" db="UniProtKB">
        <authorList>
            <consortium name="EnsemblPlants"/>
        </authorList>
    </citation>
    <scope>IDENTIFICATION</scope>
    <source>
        <strain evidence="2">cv. Jemalong A17</strain>
    </source>
</reference>
<evidence type="ECO:0000313" key="3">
    <source>
        <dbReference type="Proteomes" id="UP000002051"/>
    </source>
</evidence>
<reference evidence="1 3" key="1">
    <citation type="journal article" date="2011" name="Nature">
        <title>The Medicago genome provides insight into the evolution of rhizobial symbioses.</title>
        <authorList>
            <person name="Young N.D."/>
            <person name="Debelle F."/>
            <person name="Oldroyd G.E."/>
            <person name="Geurts R."/>
            <person name="Cannon S.B."/>
            <person name="Udvardi M.K."/>
            <person name="Benedito V.A."/>
            <person name="Mayer K.F."/>
            <person name="Gouzy J."/>
            <person name="Schoof H."/>
            <person name="Van de Peer Y."/>
            <person name="Proost S."/>
            <person name="Cook D.R."/>
            <person name="Meyers B.C."/>
            <person name="Spannagl M."/>
            <person name="Cheung F."/>
            <person name="De Mita S."/>
            <person name="Krishnakumar V."/>
            <person name="Gundlach H."/>
            <person name="Zhou S."/>
            <person name="Mudge J."/>
            <person name="Bharti A.K."/>
            <person name="Murray J.D."/>
            <person name="Naoumkina M.A."/>
            <person name="Rosen B."/>
            <person name="Silverstein K.A."/>
            <person name="Tang H."/>
            <person name="Rombauts S."/>
            <person name="Zhao P.X."/>
            <person name="Zhou P."/>
            <person name="Barbe V."/>
            <person name="Bardou P."/>
            <person name="Bechner M."/>
            <person name="Bellec A."/>
            <person name="Berger A."/>
            <person name="Berges H."/>
            <person name="Bidwell S."/>
            <person name="Bisseling T."/>
            <person name="Choisne N."/>
            <person name="Couloux A."/>
            <person name="Denny R."/>
            <person name="Deshpande S."/>
            <person name="Dai X."/>
            <person name="Doyle J.J."/>
            <person name="Dudez A.M."/>
            <person name="Farmer A.D."/>
            <person name="Fouteau S."/>
            <person name="Franken C."/>
            <person name="Gibelin C."/>
            <person name="Gish J."/>
            <person name="Goldstein S."/>
            <person name="Gonzalez A.J."/>
            <person name="Green P.J."/>
            <person name="Hallab A."/>
            <person name="Hartog M."/>
            <person name="Hua A."/>
            <person name="Humphray S.J."/>
            <person name="Jeong D.H."/>
            <person name="Jing Y."/>
            <person name="Jocker A."/>
            <person name="Kenton S.M."/>
            <person name="Kim D.J."/>
            <person name="Klee K."/>
            <person name="Lai H."/>
            <person name="Lang C."/>
            <person name="Lin S."/>
            <person name="Macmil S.L."/>
            <person name="Magdelenat G."/>
            <person name="Matthews L."/>
            <person name="McCorrison J."/>
            <person name="Monaghan E.L."/>
            <person name="Mun J.H."/>
            <person name="Najar F.Z."/>
            <person name="Nicholson C."/>
            <person name="Noirot C."/>
            <person name="O'Bleness M."/>
            <person name="Paule C.R."/>
            <person name="Poulain J."/>
            <person name="Prion F."/>
            <person name="Qin B."/>
            <person name="Qu C."/>
            <person name="Retzel E.F."/>
            <person name="Riddle C."/>
            <person name="Sallet E."/>
            <person name="Samain S."/>
            <person name="Samson N."/>
            <person name="Sanders I."/>
            <person name="Saurat O."/>
            <person name="Scarpelli C."/>
            <person name="Schiex T."/>
            <person name="Segurens B."/>
            <person name="Severin A.J."/>
            <person name="Sherrier D.J."/>
            <person name="Shi R."/>
            <person name="Sims S."/>
            <person name="Singer S.R."/>
            <person name="Sinharoy S."/>
            <person name="Sterck L."/>
            <person name="Viollet A."/>
            <person name="Wang B.B."/>
            <person name="Wang K."/>
            <person name="Wang M."/>
            <person name="Wang X."/>
            <person name="Warfsmann J."/>
            <person name="Weissenbach J."/>
            <person name="White D.D."/>
            <person name="White J.D."/>
            <person name="Wiley G.B."/>
            <person name="Wincker P."/>
            <person name="Xing Y."/>
            <person name="Yang L."/>
            <person name="Yao Z."/>
            <person name="Ying F."/>
            <person name="Zhai J."/>
            <person name="Zhou L."/>
            <person name="Zuber A."/>
            <person name="Denarie J."/>
            <person name="Dixon R.A."/>
            <person name="May G.D."/>
            <person name="Schwartz D.C."/>
            <person name="Rogers J."/>
            <person name="Quetier F."/>
            <person name="Town C.D."/>
            <person name="Roe B.A."/>
        </authorList>
    </citation>
    <scope>NUCLEOTIDE SEQUENCE [LARGE SCALE GENOMIC DNA]</scope>
    <source>
        <strain evidence="1">A17</strain>
        <strain evidence="2 3">cv. Jemalong A17</strain>
    </source>
</reference>
<reference evidence="1 3" key="2">
    <citation type="journal article" date="2014" name="BMC Genomics">
        <title>An improved genome release (version Mt4.0) for the model legume Medicago truncatula.</title>
        <authorList>
            <person name="Tang H."/>
            <person name="Krishnakumar V."/>
            <person name="Bidwell S."/>
            <person name="Rosen B."/>
            <person name="Chan A."/>
            <person name="Zhou S."/>
            <person name="Gentzbittel L."/>
            <person name="Childs K.L."/>
            <person name="Yandell M."/>
            <person name="Gundlach H."/>
            <person name="Mayer K.F."/>
            <person name="Schwartz D.C."/>
            <person name="Town C.D."/>
        </authorList>
    </citation>
    <scope>GENOME REANNOTATION</scope>
    <source>
        <strain evidence="1">A17</strain>
        <strain evidence="2 3">cv. Jemalong A17</strain>
    </source>
</reference>
<dbReference type="EnsemblPlants" id="KEH35783">
    <property type="protein sequence ID" value="KEH35783"/>
    <property type="gene ID" value="MTR_3g102690"/>
</dbReference>
<dbReference type="PANTHER" id="PTHR33116:SF78">
    <property type="entry name" value="OS12G0587133 PROTEIN"/>
    <property type="match status" value="1"/>
</dbReference>
<evidence type="ECO:0000313" key="2">
    <source>
        <dbReference type="EnsemblPlants" id="KEH35783"/>
    </source>
</evidence>
<sequence>MACNFLNCNQRSLPFRYLGLPVGENPGRIATWEPLLEHLAKKLNSWGNKYISLGGRIVLLNPILSSIPIFHLSFFKLPATVWKKIVRIQREFLWGGAAGGRKIRWVKWSVVCQPKEMGGLGVKDVRLMNLSLLAKWRWRLLNGEDALWKEVLEERYGREVCTKLEGGGDYCMRNASKWWKDLVNLDKGGEEF</sequence>